<dbReference type="InterPro" id="IPR008162">
    <property type="entry name" value="Pyrophosphatase"/>
</dbReference>
<dbReference type="PANTHER" id="PTHR10286">
    <property type="entry name" value="INORGANIC PYROPHOSPHATASE"/>
    <property type="match status" value="1"/>
</dbReference>
<comment type="cofactor">
    <cofactor evidence="1">
        <name>Mg(2+)</name>
        <dbReference type="ChEBI" id="CHEBI:18420"/>
    </cofactor>
</comment>
<protein>
    <recommendedName>
        <fullName evidence="2">inorganic diphosphatase</fullName>
        <ecNumber evidence="2">3.6.1.1</ecNumber>
    </recommendedName>
</protein>
<dbReference type="SUPFAM" id="SSF50324">
    <property type="entry name" value="Inorganic pyrophosphatase"/>
    <property type="match status" value="1"/>
</dbReference>
<gene>
    <name evidence="6" type="ORF">ENP47_06565</name>
</gene>
<organism evidence="6">
    <name type="scientific">Thermomicrobium roseum</name>
    <dbReference type="NCBI Taxonomy" id="500"/>
    <lineage>
        <taxon>Bacteria</taxon>
        <taxon>Pseudomonadati</taxon>
        <taxon>Thermomicrobiota</taxon>
        <taxon>Thermomicrobia</taxon>
        <taxon>Thermomicrobiales</taxon>
        <taxon>Thermomicrobiaceae</taxon>
        <taxon>Thermomicrobium</taxon>
    </lineage>
</organism>
<evidence type="ECO:0000313" key="6">
    <source>
        <dbReference type="EMBL" id="HEF65241.1"/>
    </source>
</evidence>
<reference evidence="6" key="1">
    <citation type="journal article" date="2020" name="mSystems">
        <title>Genome- and Community-Level Interaction Insights into Carbon Utilization and Element Cycling Functions of Hydrothermarchaeota in Hydrothermal Sediment.</title>
        <authorList>
            <person name="Zhou Z."/>
            <person name="Liu Y."/>
            <person name="Xu W."/>
            <person name="Pan J."/>
            <person name="Luo Z.H."/>
            <person name="Li M."/>
        </authorList>
    </citation>
    <scope>NUCLEOTIDE SEQUENCE [LARGE SCALE GENOMIC DNA]</scope>
    <source>
        <strain evidence="6">SpSt-222</strain>
    </source>
</reference>
<dbReference type="GO" id="GO:0005737">
    <property type="term" value="C:cytoplasm"/>
    <property type="evidence" value="ECO:0007669"/>
    <property type="project" value="InterPro"/>
</dbReference>
<dbReference type="GO" id="GO:0004427">
    <property type="term" value="F:inorganic diphosphate phosphatase activity"/>
    <property type="evidence" value="ECO:0007669"/>
    <property type="project" value="UniProtKB-EC"/>
</dbReference>
<comment type="caution">
    <text evidence="6">The sequence shown here is derived from an EMBL/GenBank/DDBJ whole genome shotgun (WGS) entry which is preliminary data.</text>
</comment>
<evidence type="ECO:0000256" key="4">
    <source>
        <dbReference type="ARBA" id="ARBA00022801"/>
    </source>
</evidence>
<evidence type="ECO:0000256" key="1">
    <source>
        <dbReference type="ARBA" id="ARBA00001946"/>
    </source>
</evidence>
<sequence>MGRIRRVANRDTGCIEAVIEDPAGSTVRHVYDTRAGTWRAFPHPFARRPWPANYGFLVGTYNPSDDDALDVIVLASRPFVTGTRLLVRPVGLLRRRNGDDKVLAVACADQRYGTICRLAEVPREDIERILAWFADWEAVPELADETAAWEAVALARRNEEEHDR</sequence>
<keyword evidence="5" id="KW-0460">Magnesium</keyword>
<accession>A0A7C2B793</accession>
<dbReference type="GO" id="GO:0006796">
    <property type="term" value="P:phosphate-containing compound metabolic process"/>
    <property type="evidence" value="ECO:0007669"/>
    <property type="project" value="InterPro"/>
</dbReference>
<dbReference type="GO" id="GO:0000287">
    <property type="term" value="F:magnesium ion binding"/>
    <property type="evidence" value="ECO:0007669"/>
    <property type="project" value="InterPro"/>
</dbReference>
<dbReference type="InterPro" id="IPR036649">
    <property type="entry name" value="Pyrophosphatase_sf"/>
</dbReference>
<keyword evidence="4" id="KW-0378">Hydrolase</keyword>
<evidence type="ECO:0000256" key="3">
    <source>
        <dbReference type="ARBA" id="ARBA00022723"/>
    </source>
</evidence>
<keyword evidence="3" id="KW-0479">Metal-binding</keyword>
<dbReference type="EC" id="3.6.1.1" evidence="2"/>
<name>A0A7C2B793_THERO</name>
<proteinExistence type="predicted"/>
<dbReference type="EMBL" id="DSJL01000011">
    <property type="protein sequence ID" value="HEF65241.1"/>
    <property type="molecule type" value="Genomic_DNA"/>
</dbReference>
<evidence type="ECO:0000256" key="5">
    <source>
        <dbReference type="ARBA" id="ARBA00022842"/>
    </source>
</evidence>
<dbReference type="AlphaFoldDB" id="A0A7C2B793"/>
<dbReference type="Gene3D" id="3.90.80.10">
    <property type="entry name" value="Inorganic pyrophosphatase"/>
    <property type="match status" value="1"/>
</dbReference>
<evidence type="ECO:0000256" key="2">
    <source>
        <dbReference type="ARBA" id="ARBA00012146"/>
    </source>
</evidence>
<dbReference type="Pfam" id="PF00719">
    <property type="entry name" value="Pyrophosphatase"/>
    <property type="match status" value="1"/>
</dbReference>